<dbReference type="InterPro" id="IPR039537">
    <property type="entry name" value="Retrotran_Ty1/copia-like"/>
</dbReference>
<dbReference type="InterPro" id="IPR001584">
    <property type="entry name" value="Integrase_cat-core"/>
</dbReference>
<dbReference type="Pfam" id="PF07727">
    <property type="entry name" value="RVT_2"/>
    <property type="match status" value="1"/>
</dbReference>
<dbReference type="PROSITE" id="PS50994">
    <property type="entry name" value="INTEGRASE"/>
    <property type="match status" value="1"/>
</dbReference>
<dbReference type="InterPro" id="IPR025724">
    <property type="entry name" value="GAG-pre-integrase_dom"/>
</dbReference>
<dbReference type="GO" id="GO:0003676">
    <property type="term" value="F:nucleic acid binding"/>
    <property type="evidence" value="ECO:0007669"/>
    <property type="project" value="InterPro"/>
</dbReference>
<dbReference type="Gene3D" id="3.30.420.10">
    <property type="entry name" value="Ribonuclease H-like superfamily/Ribonuclease H"/>
    <property type="match status" value="1"/>
</dbReference>
<dbReference type="Pfam" id="PF25597">
    <property type="entry name" value="SH3_retrovirus"/>
    <property type="match status" value="1"/>
</dbReference>
<dbReference type="AlphaFoldDB" id="A0AAE2C298"/>
<dbReference type="GO" id="GO:0016787">
    <property type="term" value="F:hydrolase activity"/>
    <property type="evidence" value="ECO:0007669"/>
    <property type="project" value="UniProtKB-KW"/>
</dbReference>
<comment type="caution">
    <text evidence="4">The sequence shown here is derived from an EMBL/GenBank/DDBJ whole genome shotgun (WGS) entry which is preliminary data.</text>
</comment>
<dbReference type="SUPFAM" id="SSF53098">
    <property type="entry name" value="Ribonuclease H-like"/>
    <property type="match status" value="1"/>
</dbReference>
<dbReference type="InterPro" id="IPR057670">
    <property type="entry name" value="SH3_retrovirus"/>
</dbReference>
<feature type="domain" description="Integrase catalytic" evidence="3">
    <location>
        <begin position="116"/>
        <end position="181"/>
    </location>
</feature>
<evidence type="ECO:0000313" key="4">
    <source>
        <dbReference type="EMBL" id="KAK4406429.1"/>
    </source>
</evidence>
<organism evidence="4 5">
    <name type="scientific">Sesamum angolense</name>
    <dbReference type="NCBI Taxonomy" id="2727404"/>
    <lineage>
        <taxon>Eukaryota</taxon>
        <taxon>Viridiplantae</taxon>
        <taxon>Streptophyta</taxon>
        <taxon>Embryophyta</taxon>
        <taxon>Tracheophyta</taxon>
        <taxon>Spermatophyta</taxon>
        <taxon>Magnoliopsida</taxon>
        <taxon>eudicotyledons</taxon>
        <taxon>Gunneridae</taxon>
        <taxon>Pentapetalae</taxon>
        <taxon>asterids</taxon>
        <taxon>lamiids</taxon>
        <taxon>Lamiales</taxon>
        <taxon>Pedaliaceae</taxon>
        <taxon>Sesamum</taxon>
    </lineage>
</organism>
<dbReference type="InterPro" id="IPR036397">
    <property type="entry name" value="RNaseH_sf"/>
</dbReference>
<dbReference type="PANTHER" id="PTHR42648:SF27">
    <property type="entry name" value="RNA-DIRECTED DNA POLYMERASE"/>
    <property type="match status" value="1"/>
</dbReference>
<evidence type="ECO:0000256" key="2">
    <source>
        <dbReference type="ARBA" id="ARBA00022801"/>
    </source>
</evidence>
<evidence type="ECO:0000259" key="3">
    <source>
        <dbReference type="PROSITE" id="PS50994"/>
    </source>
</evidence>
<dbReference type="EMBL" id="JACGWL010000003">
    <property type="protein sequence ID" value="KAK4406429.1"/>
    <property type="molecule type" value="Genomic_DNA"/>
</dbReference>
<evidence type="ECO:0000256" key="1">
    <source>
        <dbReference type="ARBA" id="ARBA00022723"/>
    </source>
</evidence>
<gene>
    <name evidence="4" type="ORF">Sango_0649400</name>
</gene>
<dbReference type="CDD" id="cd09272">
    <property type="entry name" value="RNase_HI_RT_Ty1"/>
    <property type="match status" value="1"/>
</dbReference>
<dbReference type="InterPro" id="IPR012337">
    <property type="entry name" value="RNaseH-like_sf"/>
</dbReference>
<dbReference type="GO" id="GO:0046872">
    <property type="term" value="F:metal ion binding"/>
    <property type="evidence" value="ECO:0007669"/>
    <property type="project" value="UniProtKB-KW"/>
</dbReference>
<dbReference type="GO" id="GO:0015074">
    <property type="term" value="P:DNA integration"/>
    <property type="evidence" value="ECO:0007669"/>
    <property type="project" value="InterPro"/>
</dbReference>
<dbReference type="Pfam" id="PF13976">
    <property type="entry name" value="gag_pre-integrs"/>
    <property type="match status" value="1"/>
</dbReference>
<dbReference type="Proteomes" id="UP001289374">
    <property type="component" value="Unassembled WGS sequence"/>
</dbReference>
<keyword evidence="5" id="KW-1185">Reference proteome</keyword>
<sequence length="595" mass="67631">MGKGKTRMGTQQQSRANDICAHCRATKKQKASKYEVVLRFGDGKAVAAEAKLDNLENAQIWHARLGHISQDGMKRLVDSKSLEIYNLDNLPACESCLKGKMTRKPFVGQISQWTPPETPQLNGVAEMRNRTLLDMIRSMMSFTELLLSFWGYALETATRLLNIASSKTVAQTPYQIWHGKPASYKFIGYSKETAGYYFYNPSEQKVFVLRNAVFLERGFPTDPRRDELLLEESSEALQSNAGTSSTPTVSTDNIPILRRSARVPQAPERYGFLGVTDQLDNDPKTYGEEISDIDSGKWLEAMKSEMDSMSSNQVWTLVDRPKGVRPVGSEGFTVVGEEQKVCHLQRSIYGLKQASRSWNICFDEVIRGYDFIKNDFDPCVYKKDLGEASYILRIKIFRDRSKRILRMTQNSYVEKVLKRFKMEHSKQGFLPMRHGVKLSKKQSLKIDEELKRMLDILLNSTADSTTEAEYIAASETTKETVWMKNYIQELGVVPSIAEPVVIFCDNNKAIAQAKEPRYHHRSKHILRRYHLLREMVGRDQTSKSKGLGCALDGGHETNLYGLVWNVPSRGPRDRTSSALERLALSTAVMSRRQET</sequence>
<dbReference type="PANTHER" id="PTHR42648">
    <property type="entry name" value="TRANSPOSASE, PUTATIVE-RELATED"/>
    <property type="match status" value="1"/>
</dbReference>
<protein>
    <submittedName>
        <fullName evidence="4">Retrovirus-related Pol polyprotein from transposon TNT 1-94</fullName>
    </submittedName>
</protein>
<accession>A0AAE2C298</accession>
<reference evidence="4" key="1">
    <citation type="submission" date="2020-06" db="EMBL/GenBank/DDBJ databases">
        <authorList>
            <person name="Li T."/>
            <person name="Hu X."/>
            <person name="Zhang T."/>
            <person name="Song X."/>
            <person name="Zhang H."/>
            <person name="Dai N."/>
            <person name="Sheng W."/>
            <person name="Hou X."/>
            <person name="Wei L."/>
        </authorList>
    </citation>
    <scope>NUCLEOTIDE SEQUENCE</scope>
    <source>
        <strain evidence="4">K16</strain>
        <tissue evidence="4">Leaf</tissue>
    </source>
</reference>
<keyword evidence="1" id="KW-0479">Metal-binding</keyword>
<dbReference type="InterPro" id="IPR013103">
    <property type="entry name" value="RVT_2"/>
</dbReference>
<proteinExistence type="predicted"/>
<keyword evidence="2" id="KW-0378">Hydrolase</keyword>
<name>A0AAE2C298_9LAMI</name>
<reference evidence="4" key="2">
    <citation type="journal article" date="2024" name="Plant">
        <title>Genomic evolution and insights into agronomic trait innovations of Sesamum species.</title>
        <authorList>
            <person name="Miao H."/>
            <person name="Wang L."/>
            <person name="Qu L."/>
            <person name="Liu H."/>
            <person name="Sun Y."/>
            <person name="Le M."/>
            <person name="Wang Q."/>
            <person name="Wei S."/>
            <person name="Zheng Y."/>
            <person name="Lin W."/>
            <person name="Duan Y."/>
            <person name="Cao H."/>
            <person name="Xiong S."/>
            <person name="Wang X."/>
            <person name="Wei L."/>
            <person name="Li C."/>
            <person name="Ma Q."/>
            <person name="Ju M."/>
            <person name="Zhao R."/>
            <person name="Li G."/>
            <person name="Mu C."/>
            <person name="Tian Q."/>
            <person name="Mei H."/>
            <person name="Zhang T."/>
            <person name="Gao T."/>
            <person name="Zhang H."/>
        </authorList>
    </citation>
    <scope>NUCLEOTIDE SEQUENCE</scope>
    <source>
        <strain evidence="4">K16</strain>
    </source>
</reference>
<evidence type="ECO:0000313" key="5">
    <source>
        <dbReference type="Proteomes" id="UP001289374"/>
    </source>
</evidence>